<dbReference type="AlphaFoldDB" id="A0A371GKK9"/>
<accession>A0A371GKK9</accession>
<evidence type="ECO:0000313" key="1">
    <source>
        <dbReference type="EMBL" id="RDX91109.1"/>
    </source>
</evidence>
<reference evidence="1" key="1">
    <citation type="submission" date="2018-05" db="EMBL/GenBank/DDBJ databases">
        <title>Draft genome of Mucuna pruriens seed.</title>
        <authorList>
            <person name="Nnadi N.E."/>
            <person name="Vos R."/>
            <person name="Hasami M.H."/>
            <person name="Devisetty U.K."/>
            <person name="Aguiy J.C."/>
        </authorList>
    </citation>
    <scope>NUCLEOTIDE SEQUENCE [LARGE SCALE GENOMIC DNA]</scope>
    <source>
        <strain evidence="1">JCA_2017</strain>
    </source>
</reference>
<feature type="non-terminal residue" evidence="1">
    <location>
        <position position="1"/>
    </location>
</feature>
<keyword evidence="2" id="KW-1185">Reference proteome</keyword>
<gene>
    <name evidence="1" type="ORF">CR513_26958</name>
</gene>
<organism evidence="1 2">
    <name type="scientific">Mucuna pruriens</name>
    <name type="common">Velvet bean</name>
    <name type="synonym">Dolichos pruriens</name>
    <dbReference type="NCBI Taxonomy" id="157652"/>
    <lineage>
        <taxon>Eukaryota</taxon>
        <taxon>Viridiplantae</taxon>
        <taxon>Streptophyta</taxon>
        <taxon>Embryophyta</taxon>
        <taxon>Tracheophyta</taxon>
        <taxon>Spermatophyta</taxon>
        <taxon>Magnoliopsida</taxon>
        <taxon>eudicotyledons</taxon>
        <taxon>Gunneridae</taxon>
        <taxon>Pentapetalae</taxon>
        <taxon>rosids</taxon>
        <taxon>fabids</taxon>
        <taxon>Fabales</taxon>
        <taxon>Fabaceae</taxon>
        <taxon>Papilionoideae</taxon>
        <taxon>50 kb inversion clade</taxon>
        <taxon>NPAAA clade</taxon>
        <taxon>indigoferoid/millettioid clade</taxon>
        <taxon>Phaseoleae</taxon>
        <taxon>Mucuna</taxon>
    </lineage>
</organism>
<protein>
    <submittedName>
        <fullName evidence="1">Uncharacterized protein</fullName>
    </submittedName>
</protein>
<dbReference type="Proteomes" id="UP000257109">
    <property type="component" value="Unassembled WGS sequence"/>
</dbReference>
<name>A0A371GKK9_MUCPR</name>
<proteinExistence type="predicted"/>
<evidence type="ECO:0000313" key="2">
    <source>
        <dbReference type="Proteomes" id="UP000257109"/>
    </source>
</evidence>
<sequence>MPHFVGVRDGKYRMRWSVKRRASIWKAAISELIATVLAESKLGATYNIKVWTSRDHVGFKSSQLSVIGTKILGTTIPSTTTSANATVGEQSHNGGLDFTISTKHNYDHT</sequence>
<dbReference type="EMBL" id="QJKJ01005203">
    <property type="protein sequence ID" value="RDX91109.1"/>
    <property type="molecule type" value="Genomic_DNA"/>
</dbReference>
<comment type="caution">
    <text evidence="1">The sequence shown here is derived from an EMBL/GenBank/DDBJ whole genome shotgun (WGS) entry which is preliminary data.</text>
</comment>